<dbReference type="HAMAP" id="MF_00737">
    <property type="entry name" value="Formimidoylglutam"/>
    <property type="match status" value="1"/>
</dbReference>
<comment type="function">
    <text evidence="5">Catalyzes the conversion of N-formimidoyl-L-glutamate to L-glutamate and formamide.</text>
</comment>
<gene>
    <name evidence="5 8" type="primary">hutG</name>
    <name evidence="8" type="ORF">HCJ96_00605</name>
</gene>
<protein>
    <recommendedName>
        <fullName evidence="5 6">Formimidoylglutamase</fullName>
        <ecNumber evidence="5 6">3.5.3.8</ecNumber>
    </recommendedName>
    <alternativeName>
        <fullName evidence="5">Formiminoglutamase</fullName>
    </alternativeName>
    <alternativeName>
        <fullName evidence="5">Formiminoglutamate hydrolase</fullName>
    </alternativeName>
</protein>
<dbReference type="NCBIfam" id="TIGR01227">
    <property type="entry name" value="hutG"/>
    <property type="match status" value="1"/>
</dbReference>
<dbReference type="RefSeq" id="WP_169209092.1">
    <property type="nucleotide sequence ID" value="NZ_JAATNW010000001.1"/>
</dbReference>
<feature type="binding site" evidence="5">
    <location>
        <position position="233"/>
    </location>
    <ligand>
        <name>Mn(2+)</name>
        <dbReference type="ChEBI" id="CHEBI:29035"/>
        <label>1</label>
    </ligand>
</feature>
<evidence type="ECO:0000256" key="4">
    <source>
        <dbReference type="ARBA" id="ARBA00023211"/>
    </source>
</evidence>
<keyword evidence="1 5" id="KW-0479">Metal-binding</keyword>
<evidence type="ECO:0000256" key="5">
    <source>
        <dbReference type="HAMAP-Rule" id="MF_00737"/>
    </source>
</evidence>
<dbReference type="InterPro" id="IPR023696">
    <property type="entry name" value="Ureohydrolase_dom_sf"/>
</dbReference>
<keyword evidence="3 5" id="KW-0369">Histidine metabolism</keyword>
<reference evidence="8 9" key="1">
    <citation type="submission" date="2020-03" db="EMBL/GenBank/DDBJ databases">
        <title>Alteromonas ponticola sp. nov., isolated from seawater.</title>
        <authorList>
            <person name="Yoon J.-H."/>
            <person name="Kim Y.-O."/>
        </authorList>
    </citation>
    <scope>NUCLEOTIDE SEQUENCE [LARGE SCALE GENOMIC DNA]</scope>
    <source>
        <strain evidence="8 9">MYP5</strain>
    </source>
</reference>
<dbReference type="Proteomes" id="UP000709336">
    <property type="component" value="Unassembled WGS sequence"/>
</dbReference>
<dbReference type="PIRSF" id="PIRSF036979">
    <property type="entry name" value="Arginase"/>
    <property type="match status" value="1"/>
</dbReference>
<evidence type="ECO:0000256" key="7">
    <source>
        <dbReference type="PROSITE-ProRule" id="PRU00742"/>
    </source>
</evidence>
<organism evidence="8 9">
    <name type="scientific">Alteromonas ponticola</name>
    <dbReference type="NCBI Taxonomy" id="2720613"/>
    <lineage>
        <taxon>Bacteria</taxon>
        <taxon>Pseudomonadati</taxon>
        <taxon>Pseudomonadota</taxon>
        <taxon>Gammaproteobacteria</taxon>
        <taxon>Alteromonadales</taxon>
        <taxon>Alteromonadaceae</taxon>
        <taxon>Alteromonas/Salinimonas group</taxon>
        <taxon>Alteromonas</taxon>
    </lineage>
</organism>
<proteinExistence type="inferred from homology"/>
<feature type="binding site" evidence="5">
    <location>
        <position position="146"/>
    </location>
    <ligand>
        <name>Mn(2+)</name>
        <dbReference type="ChEBI" id="CHEBI:29035"/>
        <label>2</label>
    </ligand>
</feature>
<dbReference type="GO" id="GO:0050415">
    <property type="term" value="F:formimidoylglutamase activity"/>
    <property type="evidence" value="ECO:0007669"/>
    <property type="project" value="UniProtKB-EC"/>
</dbReference>
<dbReference type="PANTHER" id="PTHR11358">
    <property type="entry name" value="ARGINASE/AGMATINASE"/>
    <property type="match status" value="1"/>
</dbReference>
<comment type="similarity">
    <text evidence="5 7">Belongs to the arginase family.</text>
</comment>
<evidence type="ECO:0000313" key="9">
    <source>
        <dbReference type="Proteomes" id="UP000709336"/>
    </source>
</evidence>
<dbReference type="SUPFAM" id="SSF52768">
    <property type="entry name" value="Arginase/deacetylase"/>
    <property type="match status" value="1"/>
</dbReference>
<comment type="cofactor">
    <cofactor evidence="5">
        <name>Mn(2+)</name>
        <dbReference type="ChEBI" id="CHEBI:29035"/>
    </cofactor>
    <text evidence="5">Binds 2 manganese ions per subunit.</text>
</comment>
<feature type="binding site" evidence="5">
    <location>
        <position position="144"/>
    </location>
    <ligand>
        <name>Mn(2+)</name>
        <dbReference type="ChEBI" id="CHEBI:29035"/>
        <label>2</label>
    </ligand>
</feature>
<accession>A0ABX1QYE3</accession>
<dbReference type="PANTHER" id="PTHR11358:SF35">
    <property type="entry name" value="FORMIMIDOYLGLUTAMASE"/>
    <property type="match status" value="1"/>
</dbReference>
<name>A0ABX1QYE3_9ALTE</name>
<keyword evidence="2 5" id="KW-0378">Hydrolase</keyword>
<feature type="binding site" evidence="5">
    <location>
        <position position="144"/>
    </location>
    <ligand>
        <name>Mn(2+)</name>
        <dbReference type="ChEBI" id="CHEBI:29035"/>
        <label>1</label>
    </ligand>
</feature>
<feature type="binding site" evidence="5">
    <location>
        <position position="120"/>
    </location>
    <ligand>
        <name>Mn(2+)</name>
        <dbReference type="ChEBI" id="CHEBI:29035"/>
        <label>1</label>
    </ligand>
</feature>
<evidence type="ECO:0000256" key="6">
    <source>
        <dbReference type="NCBIfam" id="TIGR01227"/>
    </source>
</evidence>
<keyword evidence="9" id="KW-1185">Reference proteome</keyword>
<sequence>MSYKTLWQGRVDAEDGEAGLRWHQVVKFDNIHSASDTLTLIGYPDDTGIAANKGRVGAAGGPNAIRQSLANLPWALKHTLIDVGDTPVFDELIKTQASFATKVYQALQSGSSVIGLGGGHDIAWASYQGLAQHTTQRIGIINFDAHLDLRKPDPVGTSGTPFRQIAEHCHTHDKKFTYTCLGVSRAANTQALFDYARQSQTRMLYDVDFTLEKAQHLLSPMLAEIDQLYVTVCLDAFPIALCPGVSAPSALGINPVEMIKILQWLGNACTENDVVWQLSDIAELNPTLDSDNKTARFAARIAFELAGAMQYTSHVGKNEQR</sequence>
<dbReference type="Gene3D" id="3.40.800.10">
    <property type="entry name" value="Ureohydrolase domain"/>
    <property type="match status" value="1"/>
</dbReference>
<evidence type="ECO:0000256" key="3">
    <source>
        <dbReference type="ARBA" id="ARBA00022808"/>
    </source>
</evidence>
<evidence type="ECO:0000313" key="8">
    <source>
        <dbReference type="EMBL" id="NMH58523.1"/>
    </source>
</evidence>
<evidence type="ECO:0000256" key="2">
    <source>
        <dbReference type="ARBA" id="ARBA00022801"/>
    </source>
</evidence>
<comment type="caution">
    <text evidence="8">The sequence shown here is derived from an EMBL/GenBank/DDBJ whole genome shotgun (WGS) entry which is preliminary data.</text>
</comment>
<comment type="catalytic activity">
    <reaction evidence="5">
        <text>N-formimidoyl-L-glutamate + H2O = formamide + L-glutamate</text>
        <dbReference type="Rhea" id="RHEA:22492"/>
        <dbReference type="ChEBI" id="CHEBI:15377"/>
        <dbReference type="ChEBI" id="CHEBI:16397"/>
        <dbReference type="ChEBI" id="CHEBI:29985"/>
        <dbReference type="ChEBI" id="CHEBI:58928"/>
        <dbReference type="EC" id="3.5.3.8"/>
    </reaction>
</comment>
<evidence type="ECO:0000256" key="1">
    <source>
        <dbReference type="ARBA" id="ARBA00022723"/>
    </source>
</evidence>
<comment type="pathway">
    <text evidence="5">Amino-acid degradation; L-histidine degradation into L-glutamate; L-glutamate from N-formimidoyl-L-glutamate (hydrolase route): step 1/1.</text>
</comment>
<dbReference type="EC" id="3.5.3.8" evidence="5 6"/>
<dbReference type="InterPro" id="IPR006035">
    <property type="entry name" value="Ureohydrolase"/>
</dbReference>
<feature type="binding site" evidence="5">
    <location>
        <position position="233"/>
    </location>
    <ligand>
        <name>Mn(2+)</name>
        <dbReference type="ChEBI" id="CHEBI:29035"/>
        <label>2</label>
    </ligand>
</feature>
<dbReference type="PROSITE" id="PS51409">
    <property type="entry name" value="ARGINASE_2"/>
    <property type="match status" value="1"/>
</dbReference>
<dbReference type="InterPro" id="IPR005923">
    <property type="entry name" value="HutG"/>
</dbReference>
<feature type="binding site" evidence="5">
    <location>
        <position position="148"/>
    </location>
    <ligand>
        <name>Mn(2+)</name>
        <dbReference type="ChEBI" id="CHEBI:29035"/>
        <label>1</label>
    </ligand>
</feature>
<feature type="binding site" evidence="5">
    <location>
        <position position="235"/>
    </location>
    <ligand>
        <name>Mn(2+)</name>
        <dbReference type="ChEBI" id="CHEBI:29035"/>
        <label>2</label>
    </ligand>
</feature>
<dbReference type="Pfam" id="PF00491">
    <property type="entry name" value="Arginase"/>
    <property type="match status" value="1"/>
</dbReference>
<keyword evidence="4 5" id="KW-0464">Manganese</keyword>
<dbReference type="EMBL" id="JAATNW010000001">
    <property type="protein sequence ID" value="NMH58523.1"/>
    <property type="molecule type" value="Genomic_DNA"/>
</dbReference>
<dbReference type="CDD" id="cd09988">
    <property type="entry name" value="Formimidoylglutamase"/>
    <property type="match status" value="1"/>
</dbReference>